<keyword evidence="3" id="KW-0418">Kinase</keyword>
<dbReference type="InterPro" id="IPR010559">
    <property type="entry name" value="Sig_transdc_His_kin_internal"/>
</dbReference>
<dbReference type="RefSeq" id="WP_147201650.1">
    <property type="nucleotide sequence ID" value="NZ_BJYT01000001.1"/>
</dbReference>
<sequence>MRKFQINKKWLSVSLHVAAWVLILSLPYLLRSPYDRQKAKSPDEEGFLYLNLITSVFWIGVFYLNAFVLTERFIYTRKYLQYILILVAVYCVIMVFHGLLFTELIKVRKFVFRMSASFNLTTFLLTIAASITYKLFWDKAESDRLLQEKQEENLKSELSFLRSQISPHFVFNVLNNMVALARLKSDQLEPTIMKLSNLMQYMLYETDEEKVLLGTEIEYLHSYIDLQKQRFGSKVKMNVSLDAKEDWLSIEPMMLIPFVENAFKHGVGMIEDPEINISLRTENKQLSFEVRNKYNTDTEEVKDKTSGIGLPNVTRRLNLLYGNQHELLITRQNGWFRISLKLNLQ</sequence>
<evidence type="ECO:0000256" key="1">
    <source>
        <dbReference type="SAM" id="Phobius"/>
    </source>
</evidence>
<dbReference type="Pfam" id="PF06580">
    <property type="entry name" value="His_kinase"/>
    <property type="match status" value="1"/>
</dbReference>
<evidence type="ECO:0000259" key="2">
    <source>
        <dbReference type="Pfam" id="PF06580"/>
    </source>
</evidence>
<keyword evidence="1" id="KW-0472">Membrane</keyword>
<dbReference type="InterPro" id="IPR036890">
    <property type="entry name" value="HATPase_C_sf"/>
</dbReference>
<dbReference type="PANTHER" id="PTHR34220">
    <property type="entry name" value="SENSOR HISTIDINE KINASE YPDA"/>
    <property type="match status" value="1"/>
</dbReference>
<name>A0A512B6X0_9BACT</name>
<feature type="transmembrane region" description="Helical" evidence="1">
    <location>
        <begin position="47"/>
        <end position="67"/>
    </location>
</feature>
<dbReference type="GO" id="GO:0016020">
    <property type="term" value="C:membrane"/>
    <property type="evidence" value="ECO:0007669"/>
    <property type="project" value="InterPro"/>
</dbReference>
<keyword evidence="4" id="KW-1185">Reference proteome</keyword>
<evidence type="ECO:0000313" key="3">
    <source>
        <dbReference type="EMBL" id="GEO07688.1"/>
    </source>
</evidence>
<protein>
    <submittedName>
        <fullName evidence="3">Histidine kinase</fullName>
    </submittedName>
</protein>
<keyword evidence="3" id="KW-0808">Transferase</keyword>
<dbReference type="OrthoDB" id="9792992at2"/>
<keyword evidence="1" id="KW-0812">Transmembrane</keyword>
<feature type="transmembrane region" description="Helical" evidence="1">
    <location>
        <begin position="79"/>
        <end position="100"/>
    </location>
</feature>
<dbReference type="Proteomes" id="UP000321513">
    <property type="component" value="Unassembled WGS sequence"/>
</dbReference>
<dbReference type="GO" id="GO:0000155">
    <property type="term" value="F:phosphorelay sensor kinase activity"/>
    <property type="evidence" value="ECO:0007669"/>
    <property type="project" value="InterPro"/>
</dbReference>
<comment type="caution">
    <text evidence="3">The sequence shown here is derived from an EMBL/GenBank/DDBJ whole genome shotgun (WGS) entry which is preliminary data.</text>
</comment>
<dbReference type="EMBL" id="BJYT01000001">
    <property type="protein sequence ID" value="GEO07688.1"/>
    <property type="molecule type" value="Genomic_DNA"/>
</dbReference>
<dbReference type="SUPFAM" id="SSF55874">
    <property type="entry name" value="ATPase domain of HSP90 chaperone/DNA topoisomerase II/histidine kinase"/>
    <property type="match status" value="1"/>
</dbReference>
<dbReference type="Gene3D" id="3.30.565.10">
    <property type="entry name" value="Histidine kinase-like ATPase, C-terminal domain"/>
    <property type="match status" value="1"/>
</dbReference>
<dbReference type="AlphaFoldDB" id="A0A512B6X0"/>
<accession>A0A512B6X0</accession>
<gene>
    <name evidence="3" type="ORF">SAE01_01840</name>
</gene>
<proteinExistence type="predicted"/>
<feature type="transmembrane region" description="Helical" evidence="1">
    <location>
        <begin position="120"/>
        <end position="137"/>
    </location>
</feature>
<organism evidence="3 4">
    <name type="scientific">Segetibacter aerophilus</name>
    <dbReference type="NCBI Taxonomy" id="670293"/>
    <lineage>
        <taxon>Bacteria</taxon>
        <taxon>Pseudomonadati</taxon>
        <taxon>Bacteroidota</taxon>
        <taxon>Chitinophagia</taxon>
        <taxon>Chitinophagales</taxon>
        <taxon>Chitinophagaceae</taxon>
        <taxon>Segetibacter</taxon>
    </lineage>
</organism>
<keyword evidence="1" id="KW-1133">Transmembrane helix</keyword>
<feature type="domain" description="Signal transduction histidine kinase internal region" evidence="2">
    <location>
        <begin position="157"/>
        <end position="234"/>
    </location>
</feature>
<evidence type="ECO:0000313" key="4">
    <source>
        <dbReference type="Proteomes" id="UP000321513"/>
    </source>
</evidence>
<dbReference type="PANTHER" id="PTHR34220:SF7">
    <property type="entry name" value="SENSOR HISTIDINE KINASE YPDA"/>
    <property type="match status" value="1"/>
</dbReference>
<reference evidence="3 4" key="1">
    <citation type="submission" date="2019-07" db="EMBL/GenBank/DDBJ databases">
        <title>Whole genome shotgun sequence of Segetibacter aerophilus NBRC 106135.</title>
        <authorList>
            <person name="Hosoyama A."/>
            <person name="Uohara A."/>
            <person name="Ohji S."/>
            <person name="Ichikawa N."/>
        </authorList>
    </citation>
    <scope>NUCLEOTIDE SEQUENCE [LARGE SCALE GENOMIC DNA]</scope>
    <source>
        <strain evidence="3 4">NBRC 106135</strain>
    </source>
</reference>
<dbReference type="InterPro" id="IPR050640">
    <property type="entry name" value="Bact_2-comp_sensor_kinase"/>
</dbReference>